<evidence type="ECO:0000313" key="3">
    <source>
        <dbReference type="Proteomes" id="UP000311605"/>
    </source>
</evidence>
<evidence type="ECO:0000256" key="1">
    <source>
        <dbReference type="SAM" id="SignalP"/>
    </source>
</evidence>
<evidence type="ECO:0008006" key="4">
    <source>
        <dbReference type="Google" id="ProtNLM"/>
    </source>
</evidence>
<reference evidence="2 3" key="1">
    <citation type="submission" date="2019-06" db="EMBL/GenBank/DDBJ databases">
        <title>The draft genome of Rhizobium smilacinae PTYR-5.</title>
        <authorList>
            <person name="Liu L."/>
            <person name="Li L."/>
            <person name="Zhang X."/>
        </authorList>
    </citation>
    <scope>NUCLEOTIDE SEQUENCE [LARGE SCALE GENOMIC DNA]</scope>
    <source>
        <strain evidence="2 3">PTYR-5</strain>
    </source>
</reference>
<keyword evidence="3" id="KW-1185">Reference proteome</keyword>
<organism evidence="2 3">
    <name type="scientific">Aliirhizobium smilacinae</name>
    <dbReference type="NCBI Taxonomy" id="1395944"/>
    <lineage>
        <taxon>Bacteria</taxon>
        <taxon>Pseudomonadati</taxon>
        <taxon>Pseudomonadota</taxon>
        <taxon>Alphaproteobacteria</taxon>
        <taxon>Hyphomicrobiales</taxon>
        <taxon>Rhizobiaceae</taxon>
        <taxon>Aliirhizobium</taxon>
    </lineage>
</organism>
<feature type="signal peptide" evidence="1">
    <location>
        <begin position="1"/>
        <end position="21"/>
    </location>
</feature>
<dbReference type="EMBL" id="VDMN01000001">
    <property type="protein sequence ID" value="TNM65280.1"/>
    <property type="molecule type" value="Genomic_DNA"/>
</dbReference>
<dbReference type="AlphaFoldDB" id="A0A5C4XRV3"/>
<sequence length="179" mass="18649">MMNIKYLALTIAIALPTSAFSQTPSVVETRSATVVSTSKSTSAKSDQGIIYLASGTYVIDFIVNGTTTGAGTIGAYSLLREGLKSTNQMIDLVANFFKPKAGGSASINDSLTFTVENGDEKFFLWESSVYVQFGQASYSTTISAIPVPGPEAGAGLGAAAIGGIALFLQRRRVQNAMAA</sequence>
<feature type="chain" id="PRO_5022927911" description="PEP-CTERM sorting domain-containing protein" evidence="1">
    <location>
        <begin position="22"/>
        <end position="179"/>
    </location>
</feature>
<evidence type="ECO:0000313" key="2">
    <source>
        <dbReference type="EMBL" id="TNM65280.1"/>
    </source>
</evidence>
<proteinExistence type="predicted"/>
<accession>A0A5C4XRV3</accession>
<gene>
    <name evidence="2" type="ORF">FHP24_03090</name>
</gene>
<dbReference type="Proteomes" id="UP000311605">
    <property type="component" value="Unassembled WGS sequence"/>
</dbReference>
<name>A0A5C4XRV3_9HYPH</name>
<keyword evidence="1" id="KW-0732">Signal</keyword>
<dbReference type="RefSeq" id="WP_139672695.1">
    <property type="nucleotide sequence ID" value="NZ_VDMN01000001.1"/>
</dbReference>
<protein>
    <recommendedName>
        <fullName evidence="4">PEP-CTERM sorting domain-containing protein</fullName>
    </recommendedName>
</protein>
<comment type="caution">
    <text evidence="2">The sequence shown here is derived from an EMBL/GenBank/DDBJ whole genome shotgun (WGS) entry which is preliminary data.</text>
</comment>